<dbReference type="OrthoDB" id="5213490at2759"/>
<protein>
    <submittedName>
        <fullName evidence="2">Leucine rich repeat domain containing protein</fullName>
    </submittedName>
</protein>
<dbReference type="SUPFAM" id="SSF52047">
    <property type="entry name" value="RNI-like"/>
    <property type="match status" value="1"/>
</dbReference>
<gene>
    <name evidence="2" type="ORF">SPI_07225</name>
</gene>
<proteinExistence type="predicted"/>
<dbReference type="Proteomes" id="UP000076874">
    <property type="component" value="Unassembled WGS sequence"/>
</dbReference>
<sequence length="820" mass="89014">MAFLPSYEDAVTGGHWLDLAASHVAVRDYARLCRVSLRFYNEFAPRLWNDPLQTVLLLGLSPVQGLEWYVYFVAKFAKTVRRSTRLLVTSLDFRGFTSGAAASFAGFSGPSFSRTLSLLGSVFPAVRCIFLDGHGGYDPDDFPKPSQADDFPEDGSEPLPLILSLGRCSLPLPHTFFHSPYWRQLVYLDLSDLPGSLRGLIKNETFRRGALPNLRILKLRGRELDGASVPVVVASSLLDGLWSLDVSRNKLTDGCLPQLFGREPALSVDLPLQGALFDVEGKLVVVKDANGAPVSSSPSGAFFHIAESASSASFLHPDRYLADAPVYDPRSEQRLTGSEPLRRDSADGVKRVLAGGAGLAVPDWHALRELGMCKKPPFLTHLYLSGNRGITPHGVEVCFRHSRGHLEHFDCGDPDIPTSVGGRTPFSLTGILGRSHISRPVVASNLRQLRIHHSFVTHIPTLTDPSRSALDALAYAETVLRARAELAYPQAFVPDLNPRLQSLTLTCLPRVSAGPLIDKLIAFLRLAYEQEKAIRRATVSRSRRGPAMLQGLRHLCLEFAPYPLRDAPGAGLDELDAEALLNSDDGRFSFFGEEAPAPVRTPDTKTSKNRGLHNGSEDNQMRTDTSPATALAHETQNPVFGDGKEGVAMPLPERPPVRLAHYPLPGAIATDGEHVREVVVGDEDRTHPVHVWVGTGVPGPSRAVNAYMANLAYAALRTRVLPASPDQVKAGVPAGSCVYTAAWDAILWIDGVVTTQRAAPPPGKGNEMLDVVDAVRQFRAATKAAYVACMSQSVSPGAARDNDQPEHNHWTGTLALLFTS</sequence>
<evidence type="ECO:0000256" key="1">
    <source>
        <dbReference type="SAM" id="MobiDB-lite"/>
    </source>
</evidence>
<evidence type="ECO:0000313" key="2">
    <source>
        <dbReference type="EMBL" id="OAA57566.1"/>
    </source>
</evidence>
<organism evidence="2 3">
    <name type="scientific">Niveomyces insectorum RCEF 264</name>
    <dbReference type="NCBI Taxonomy" id="1081102"/>
    <lineage>
        <taxon>Eukaryota</taxon>
        <taxon>Fungi</taxon>
        <taxon>Dikarya</taxon>
        <taxon>Ascomycota</taxon>
        <taxon>Pezizomycotina</taxon>
        <taxon>Sordariomycetes</taxon>
        <taxon>Hypocreomycetidae</taxon>
        <taxon>Hypocreales</taxon>
        <taxon>Cordycipitaceae</taxon>
        <taxon>Niveomyces</taxon>
    </lineage>
</organism>
<feature type="region of interest" description="Disordered" evidence="1">
    <location>
        <begin position="592"/>
        <end position="623"/>
    </location>
</feature>
<dbReference type="AlphaFoldDB" id="A0A167QEG9"/>
<comment type="caution">
    <text evidence="2">The sequence shown here is derived from an EMBL/GenBank/DDBJ whole genome shotgun (WGS) entry which is preliminary data.</text>
</comment>
<keyword evidence="3" id="KW-1185">Reference proteome</keyword>
<dbReference type="Gene3D" id="3.80.10.10">
    <property type="entry name" value="Ribonuclease Inhibitor"/>
    <property type="match status" value="1"/>
</dbReference>
<evidence type="ECO:0000313" key="3">
    <source>
        <dbReference type="Proteomes" id="UP000076874"/>
    </source>
</evidence>
<dbReference type="EMBL" id="AZHD01000014">
    <property type="protein sequence ID" value="OAA57566.1"/>
    <property type="molecule type" value="Genomic_DNA"/>
</dbReference>
<name>A0A167QEG9_9HYPO</name>
<reference evidence="2 3" key="1">
    <citation type="journal article" date="2016" name="Genome Biol. Evol.">
        <title>Divergent and convergent evolution of fungal pathogenicity.</title>
        <authorList>
            <person name="Shang Y."/>
            <person name="Xiao G."/>
            <person name="Zheng P."/>
            <person name="Cen K."/>
            <person name="Zhan S."/>
            <person name="Wang C."/>
        </authorList>
    </citation>
    <scope>NUCLEOTIDE SEQUENCE [LARGE SCALE GENOMIC DNA]</scope>
    <source>
        <strain evidence="2 3">RCEF 264</strain>
    </source>
</reference>
<dbReference type="InterPro" id="IPR032675">
    <property type="entry name" value="LRR_dom_sf"/>
</dbReference>
<accession>A0A167QEG9</accession>